<dbReference type="HAMAP" id="MF_00361">
    <property type="entry name" value="NAD_kinase"/>
    <property type="match status" value="1"/>
</dbReference>
<dbReference type="InterPro" id="IPR002504">
    <property type="entry name" value="NADK"/>
</dbReference>
<dbReference type="GO" id="GO:0019674">
    <property type="term" value="P:NAD+ metabolic process"/>
    <property type="evidence" value="ECO:0007669"/>
    <property type="project" value="InterPro"/>
</dbReference>
<comment type="caution">
    <text evidence="8">The sequence shown here is derived from an EMBL/GenBank/DDBJ whole genome shotgun (WGS) entry which is preliminary data.</text>
</comment>
<reference evidence="8 9" key="1">
    <citation type="journal article" date="2018" name="Mol. Biol. Evol.">
        <title>Analysis of the draft genome of the red seaweed Gracilariopsis chorda provides insights into genome size evolution in Rhodophyta.</title>
        <authorList>
            <person name="Lee J."/>
            <person name="Yang E.C."/>
            <person name="Graf L."/>
            <person name="Yang J.H."/>
            <person name="Qiu H."/>
            <person name="Zel Zion U."/>
            <person name="Chan C.X."/>
            <person name="Stephens T.G."/>
            <person name="Weber A.P.M."/>
            <person name="Boo G.H."/>
            <person name="Boo S.M."/>
            <person name="Kim K.M."/>
            <person name="Shin Y."/>
            <person name="Jung M."/>
            <person name="Lee S.J."/>
            <person name="Yim H.S."/>
            <person name="Lee J.H."/>
            <person name="Bhattacharya D."/>
            <person name="Yoon H.S."/>
        </authorList>
    </citation>
    <scope>NUCLEOTIDE SEQUENCE [LARGE SCALE GENOMIC DNA]</scope>
    <source>
        <strain evidence="8 9">SKKU-2015</strain>
        <tissue evidence="8">Whole body</tissue>
    </source>
</reference>
<dbReference type="Pfam" id="PF20143">
    <property type="entry name" value="NAD_kinase_C"/>
    <property type="match status" value="1"/>
</dbReference>
<dbReference type="InterPro" id="IPR016064">
    <property type="entry name" value="NAD/diacylglycerol_kinase_sf"/>
</dbReference>
<dbReference type="PANTHER" id="PTHR20275:SF0">
    <property type="entry name" value="NAD KINASE"/>
    <property type="match status" value="1"/>
</dbReference>
<dbReference type="OrthoDB" id="24581at2759"/>
<dbReference type="STRING" id="448386.A0A2V3IF95"/>
<keyword evidence="3" id="KW-0547">Nucleotide-binding</keyword>
<evidence type="ECO:0000256" key="5">
    <source>
        <dbReference type="ARBA" id="ARBA00022840"/>
    </source>
</evidence>
<dbReference type="GO" id="GO:0003951">
    <property type="term" value="F:NAD+ kinase activity"/>
    <property type="evidence" value="ECO:0007669"/>
    <property type="project" value="InterPro"/>
</dbReference>
<evidence type="ECO:0000256" key="1">
    <source>
        <dbReference type="ARBA" id="ARBA00010995"/>
    </source>
</evidence>
<dbReference type="GO" id="GO:0005524">
    <property type="term" value="F:ATP binding"/>
    <property type="evidence" value="ECO:0007669"/>
    <property type="project" value="UniProtKB-KW"/>
</dbReference>
<evidence type="ECO:0000256" key="6">
    <source>
        <dbReference type="ARBA" id="ARBA00022857"/>
    </source>
</evidence>
<gene>
    <name evidence="8" type="ORF">BWQ96_09555</name>
</gene>
<dbReference type="FunFam" id="2.60.200.30:FF:000009">
    <property type="entry name" value="Poly(P)/ATP NAD kinase"/>
    <property type="match status" value="1"/>
</dbReference>
<dbReference type="Gene3D" id="2.60.200.30">
    <property type="entry name" value="Probable inorganic polyphosphate/atp-NAD kinase, domain 2"/>
    <property type="match status" value="1"/>
</dbReference>
<evidence type="ECO:0000256" key="2">
    <source>
        <dbReference type="ARBA" id="ARBA00022679"/>
    </source>
</evidence>
<dbReference type="Pfam" id="PF01513">
    <property type="entry name" value="NAD_kinase"/>
    <property type="match status" value="1"/>
</dbReference>
<accession>A0A2V3IF95</accession>
<name>A0A2V3IF95_9FLOR</name>
<protein>
    <submittedName>
        <fullName evidence="8">Putative NAD kinase 2, chloroplastic</fullName>
    </submittedName>
</protein>
<evidence type="ECO:0000256" key="3">
    <source>
        <dbReference type="ARBA" id="ARBA00022741"/>
    </source>
</evidence>
<evidence type="ECO:0000256" key="4">
    <source>
        <dbReference type="ARBA" id="ARBA00022777"/>
    </source>
</evidence>
<dbReference type="PANTHER" id="PTHR20275">
    <property type="entry name" value="NAD KINASE"/>
    <property type="match status" value="1"/>
</dbReference>
<keyword evidence="2" id="KW-0808">Transferase</keyword>
<keyword evidence="6" id="KW-0521">NADP</keyword>
<keyword evidence="9" id="KW-1185">Reference proteome</keyword>
<organism evidence="8 9">
    <name type="scientific">Gracilariopsis chorda</name>
    <dbReference type="NCBI Taxonomy" id="448386"/>
    <lineage>
        <taxon>Eukaryota</taxon>
        <taxon>Rhodophyta</taxon>
        <taxon>Florideophyceae</taxon>
        <taxon>Rhodymeniophycidae</taxon>
        <taxon>Gracilariales</taxon>
        <taxon>Gracilariaceae</taxon>
        <taxon>Gracilariopsis</taxon>
    </lineage>
</organism>
<dbReference type="Gene3D" id="3.40.50.10330">
    <property type="entry name" value="Probable inorganic polyphosphate/atp-NAD kinase, domain 1"/>
    <property type="match status" value="1"/>
</dbReference>
<sequence>MTSTTPTPVSRAGHVRVTSHYHNGHTHVERHPPSVLNNEPRRRRVSIYWDDMPRLILVAASHHSKRARAALPQLLTYLQSLPDVLVAADTAVLSLCPPGTPAVRSTTDHDPELARTSYDASEVDLVVCLGGDGLIFHVLHRYFPTRVPPFVPFNMGSLGFLTPFDFASFRQHISSILRGANNTVTVRMRLKCVVQRCEKRTACVHNFEHNVLHDGPARQTEEFHALNEMVIDRGPAPYLSNLEVLADDCPVTRVQADGLIVATPTGSTAYSLSSGGSMVHPNVPAILFTPICPHSLSFRPVLFPDHVTLQIKVPSDSRATAWVSFDGRHRMELMKGDKVIVTVSPWSVPTFSKTDTTNDWFTSVSQCLRWNERVTQGAADSDCEKDGKL</sequence>
<keyword evidence="5" id="KW-0067">ATP-binding</keyword>
<dbReference type="SUPFAM" id="SSF111331">
    <property type="entry name" value="NAD kinase/diacylglycerol kinase-like"/>
    <property type="match status" value="1"/>
</dbReference>
<evidence type="ECO:0000313" key="9">
    <source>
        <dbReference type="Proteomes" id="UP000247409"/>
    </source>
</evidence>
<keyword evidence="4 8" id="KW-0418">Kinase</keyword>
<dbReference type="InterPro" id="IPR017437">
    <property type="entry name" value="ATP-NAD_kinase_PpnK-typ_C"/>
</dbReference>
<proteinExistence type="inferred from homology"/>
<dbReference type="AlphaFoldDB" id="A0A2V3IF95"/>
<dbReference type="Proteomes" id="UP000247409">
    <property type="component" value="Unassembled WGS sequence"/>
</dbReference>
<dbReference type="GO" id="GO:0006741">
    <property type="term" value="P:NADP+ biosynthetic process"/>
    <property type="evidence" value="ECO:0007669"/>
    <property type="project" value="InterPro"/>
</dbReference>
<dbReference type="EMBL" id="NBIV01000263">
    <property type="protein sequence ID" value="PXF40722.1"/>
    <property type="molecule type" value="Genomic_DNA"/>
</dbReference>
<dbReference type="InterPro" id="IPR017438">
    <property type="entry name" value="ATP-NAD_kinase_N"/>
</dbReference>
<comment type="similarity">
    <text evidence="1">Belongs to the NAD kinase family.</text>
</comment>
<keyword evidence="7" id="KW-0520">NAD</keyword>
<evidence type="ECO:0000313" key="8">
    <source>
        <dbReference type="EMBL" id="PXF40722.1"/>
    </source>
</evidence>
<evidence type="ECO:0000256" key="7">
    <source>
        <dbReference type="ARBA" id="ARBA00023027"/>
    </source>
</evidence>